<dbReference type="InterPro" id="IPR035986">
    <property type="entry name" value="PKD_dom_sf"/>
</dbReference>
<evidence type="ECO:0000259" key="7">
    <source>
        <dbReference type="PROSITE" id="PS50268"/>
    </source>
</evidence>
<dbReference type="SMART" id="SM00089">
    <property type="entry name" value="PKD"/>
    <property type="match status" value="2"/>
</dbReference>
<dbReference type="GO" id="GO:0007156">
    <property type="term" value="P:homophilic cell adhesion via plasma membrane adhesion molecules"/>
    <property type="evidence" value="ECO:0007669"/>
    <property type="project" value="InterPro"/>
</dbReference>
<keyword evidence="9" id="KW-1185">Reference proteome</keyword>
<dbReference type="Pfam" id="PF17963">
    <property type="entry name" value="Big_9"/>
    <property type="match status" value="2"/>
</dbReference>
<dbReference type="GO" id="GO:0016477">
    <property type="term" value="P:cell migration"/>
    <property type="evidence" value="ECO:0007669"/>
    <property type="project" value="TreeGrafter"/>
</dbReference>
<dbReference type="InterPro" id="IPR022409">
    <property type="entry name" value="PKD/Chitinase_dom"/>
</dbReference>
<dbReference type="InterPro" id="IPR013425">
    <property type="entry name" value="Autotrns_rpt"/>
</dbReference>
<dbReference type="GO" id="GO:0045296">
    <property type="term" value="F:cadherin binding"/>
    <property type="evidence" value="ECO:0007669"/>
    <property type="project" value="TreeGrafter"/>
</dbReference>
<protein>
    <submittedName>
        <fullName evidence="8">Cadherin domain protein</fullName>
    </submittedName>
</protein>
<keyword evidence="3" id="KW-0677">Repeat</keyword>
<dbReference type="Pfam" id="PF13205">
    <property type="entry name" value="Big_5"/>
    <property type="match status" value="1"/>
</dbReference>
<dbReference type="GO" id="GO:0016342">
    <property type="term" value="C:catenin complex"/>
    <property type="evidence" value="ECO:0007669"/>
    <property type="project" value="TreeGrafter"/>
</dbReference>
<feature type="compositionally biased region" description="Basic residues" evidence="6">
    <location>
        <begin position="18"/>
        <end position="37"/>
    </location>
</feature>
<dbReference type="InterPro" id="IPR000601">
    <property type="entry name" value="PKD_dom"/>
</dbReference>
<dbReference type="Gene3D" id="2.60.40.3440">
    <property type="match status" value="1"/>
</dbReference>
<evidence type="ECO:0000313" key="9">
    <source>
        <dbReference type="Proteomes" id="UP000187735"/>
    </source>
</evidence>
<sequence>MLMSSWLKSFCSAVTRTRSSKRRNSGRRRSISQRRQVHSAEHSQRLAEILEDRCLLATIVWDGAPDGGGSSANADWSNDDNWAGDIAPTTNDDLVFPDGAAQPASVNDFVGATFGSILIEGDNYSLGGQPIVLNGSITIQGTDNAVDMDLQLGLSSGIANTGSGTFTVNGTVDLNGNDLSVSNSGGGQVSLNDAISGTGGVSFSGNGTAVLATGNSYTGETLVSGGTLIVLDAAGLGTADGTAATGTRVINNSYLQIENSITVADELLTSDDARVVSVGDNVWTGGMTTVSSDYLYLWPNSGSSLQVDGNLTPYRLDVRYGDVILNGAANTSYYNYVRSGGTLEVDGTYTNYYYTYIQNSVLDVDGTYSNQYYDTNVQSGSTLDVSGTFSSGRHTYVQGGALVTGTGTVNAGTSGSNYQLRVQSGGTIDPGSTSTTGVLNTSDIYFEHANSNFDVQLNGTTAGTEYDQLKVNGTVRLDGHLNVTLLASLATIGDEFIIIDNDGTDPVDGFFVGLPESGLVEFGGNIWSISYAGGTGNDVVLTTQTVNQFPTGDPQSITTNEETAVNITLTGSDTDGDPITFSIESGPSNGTLSVSGANLTYTPDLNFAGSDSFEFRVTDDLGGFSTAMVSIHVVNTKDPPTLVSLSDSSVDENTPIGTAVGTLSTEDPDVGDTFTYTLAPGSGDTDNASFGISGDQLTISAAPGFETKSSYSVRVRSTDAAGDFVEGVFSVSINDVNEAPTALSLSPSAVDENSPSGTVVGTLVSTDEDAGDSHSYLLVPGTASTHNSLFTIDGNQLKTAFSPDFELQNSYSIRVRSTDSGSLSHEQSLVVSINDINEAPSIDSGFNLTPEWLEANAVFSAPHALDSGILFPGGRGSSQQKLFSSLLVDADQLSTAGPHTISVTIDYERLTGDNDPHFGITDGQDVVGLRHVDNSGGRIDVFEAADGTVLSSRGLQTIASGVPIQTPNLLEFDIVVDADTAVQNIRINGTPFGGQHSTSRKLNAKSGLSLVMFAGDPGEQYRLNGATVSITSAPVNEGDTARHSGTFTDVDGDIVSVAATDAQGQLIGAVTLDSSSPGSGLWNWTYDTTDGPDENQAITVTATDEHGATDTATFDLLVNNVAPTFDIFDEDLSAEDLLADAAFFVRSATLGSDGQSSYLDIGQGANASTSEPEKILQVPLADAGSNVDRIVLSIEAPFVSVTGDDDLGIAITDGTNVIGLVRGDNNGGQMYVREWTDNGADGLQTNSQLITPGNNIGFPTILDVEIHLSALQTVVTGTSNGFTGTATSASVLDPNAALSLVLMGNNAQETYRIRSISATVHSELSVSPNPVDEGSEVTLTGTFADPGAGDEHTIEVNWGDGNTTNHVLPVGDRTFSIPYTYADDDPTGTASDEYTISVSISDDDGGVSAGDSSEFEAFNNGAAVPLGGGEAWFASQSSGWKIYDQFSLSQQTLLSSALLQVATEDSNLSQFEFGIFAKSGSHPGAPLSNFIFSPGDYVATQNGIPKSFSGIGWNISFDFPAPVDLPAGDYFIGFQGLGSTRLRSLGTGSGDGFIQQQNSNGAFVSREVGNGNIPFVLTAMDVGQSATTNIMVNNVAPTATVTAPSTAGQNQTVNLSANVSDPGTDSFTYNWTVTLPTGGSIGLSGATPSFQTGGDGNYQVDLTVTDDDGGSGSASLQIVVDDEVPTITSVTTDDGTDLVASGILPEGTNAIDIRFSEVVENTTATHKVVLQRAGSDGLLGTSDDPVVTLSNVTYTGLTATVVLPSLPEDIYRLTVSDDVVDTAGNALDGDTDGVAGDNFTLDLVGGPAPTHDLTSPNGFTFDPEIGGWGAGQLVQGTNNAFDGLNRLEVSGTAYLPSFVEHVETPAGASYTGYQMESLVHSGGLTVSQTIELPSDGSVDISGFIRMQTEARPMSGLGGGRLYIDGQLHRDYMEFFDGQQVNSFTGHKLPFREVLHLSAGTHTIELRPFSGGYHWGGTTVVPLQEWFQLDVMSFSQPSVGNGSIEYSGSNSSHSGLEVHRKVTTPSTGSEDFARTLDVFHNPTSGDVTTTARLIGNLGSDANTVVFATSDGDTIVEPTDWWIGTDDGDGSGAPAVIHYIHGPGTSLQPNQIALSGDLGDNIDWTYDLTVPAGETVRLAHFTITADTRAAAITAANALVIPDGFANQAAAFLSDGELDSIANFVFNTPPQADAGGPYTADEGSSFTLDASASTDNETASSGLTFQWDLDYDGSTFDVDATGEQPSVSFPDDFATRTIAVRVTDPDGEFDLGTTTLTVANVAPTPLIDSISLVRQEGTQVDVSASATDPAGANDMLTYSYQVLKDGSAYDSGSGVDQTSFSFTPDDNGSYDIVVTVSDEDGGSSTVSQTITVDNGAPDLVLDPVISIDENGTAILTGTITDPGTLDTFTLDINWGDALSPNDTEQYTFAASASGTQTFTLTHQYLDDNPTSDPSNVYTINASVTDNDTGTGSDVEAVTVNNVAPTLGNLSITSPIDENDTATLTGDIVDPGTLDTFTLTVDWGDGSPVETFHYAAGTTSFSE</sequence>
<dbReference type="SUPFAM" id="SSF49313">
    <property type="entry name" value="Cadherin-like"/>
    <property type="match status" value="2"/>
</dbReference>
<feature type="region of interest" description="Disordered" evidence="6">
    <location>
        <begin position="18"/>
        <end position="39"/>
    </location>
</feature>
<dbReference type="Gene3D" id="2.60.40.10">
    <property type="entry name" value="Immunoglobulins"/>
    <property type="match status" value="3"/>
</dbReference>
<evidence type="ECO:0000256" key="4">
    <source>
        <dbReference type="ARBA" id="ARBA00022837"/>
    </source>
</evidence>
<keyword evidence="5" id="KW-0472">Membrane</keyword>
<dbReference type="GO" id="GO:0005509">
    <property type="term" value="F:calcium ion binding"/>
    <property type="evidence" value="ECO:0007669"/>
    <property type="project" value="InterPro"/>
</dbReference>
<gene>
    <name evidence="8" type="ORF">Fuma_02884</name>
</gene>
<keyword evidence="4" id="KW-0106">Calcium</keyword>
<dbReference type="Proteomes" id="UP000187735">
    <property type="component" value="Chromosome"/>
</dbReference>
<organism evidence="8 9">
    <name type="scientific">Fuerstiella marisgermanici</name>
    <dbReference type="NCBI Taxonomy" id="1891926"/>
    <lineage>
        <taxon>Bacteria</taxon>
        <taxon>Pseudomonadati</taxon>
        <taxon>Planctomycetota</taxon>
        <taxon>Planctomycetia</taxon>
        <taxon>Planctomycetales</taxon>
        <taxon>Planctomycetaceae</taxon>
        <taxon>Fuerstiella</taxon>
    </lineage>
</organism>
<dbReference type="Gene3D" id="2.60.40.60">
    <property type="entry name" value="Cadherins"/>
    <property type="match status" value="2"/>
</dbReference>
<dbReference type="KEGG" id="fmr:Fuma_02884"/>
<dbReference type="InterPro" id="IPR011050">
    <property type="entry name" value="Pectin_lyase_fold/virulence"/>
</dbReference>
<dbReference type="CDD" id="cd11304">
    <property type="entry name" value="Cadherin_repeat"/>
    <property type="match status" value="2"/>
</dbReference>
<dbReference type="InterPro" id="IPR032812">
    <property type="entry name" value="SbsA_Ig"/>
</dbReference>
<dbReference type="CDD" id="cd00146">
    <property type="entry name" value="PKD"/>
    <property type="match status" value="1"/>
</dbReference>
<dbReference type="PANTHER" id="PTHR24027">
    <property type="entry name" value="CADHERIN-23"/>
    <property type="match status" value="1"/>
</dbReference>
<accession>A0A1P8WGV8</accession>
<reference evidence="8 9" key="1">
    <citation type="journal article" date="2016" name="Front. Microbiol.">
        <title>Fuerstia marisgermanicae gen. nov., sp. nov., an Unusual Member of the Phylum Planctomycetes from the German Wadden Sea.</title>
        <authorList>
            <person name="Kohn T."/>
            <person name="Heuer A."/>
            <person name="Jogler M."/>
            <person name="Vollmers J."/>
            <person name="Boedeker C."/>
            <person name="Bunk B."/>
            <person name="Rast P."/>
            <person name="Borchert D."/>
            <person name="Glockner I."/>
            <person name="Freese H.M."/>
            <person name="Klenk H.P."/>
            <person name="Overmann J."/>
            <person name="Kaster A.K."/>
            <person name="Rohde M."/>
            <person name="Wiegand S."/>
            <person name="Jogler C."/>
        </authorList>
    </citation>
    <scope>NUCLEOTIDE SEQUENCE [LARGE SCALE GENOMIC DNA]</scope>
    <source>
        <strain evidence="8 9">NH11</strain>
    </source>
</reference>
<dbReference type="STRING" id="1891926.Fuma_02884"/>
<dbReference type="Pfam" id="PF18911">
    <property type="entry name" value="PKD_4"/>
    <property type="match status" value="1"/>
</dbReference>
<feature type="domain" description="Cadherin" evidence="7">
    <location>
        <begin position="642"/>
        <end position="749"/>
    </location>
</feature>
<evidence type="ECO:0000256" key="3">
    <source>
        <dbReference type="ARBA" id="ARBA00022737"/>
    </source>
</evidence>
<dbReference type="SUPFAM" id="SSF49299">
    <property type="entry name" value="PKD domain"/>
    <property type="match status" value="1"/>
</dbReference>
<dbReference type="NCBIfam" id="TIGR02601">
    <property type="entry name" value="autotrns_rpt"/>
    <property type="match status" value="1"/>
</dbReference>
<keyword evidence="2" id="KW-0732">Signal</keyword>
<dbReference type="PANTHER" id="PTHR24027:SF438">
    <property type="entry name" value="CADHERIN 23"/>
    <property type="match status" value="1"/>
</dbReference>
<evidence type="ECO:0000313" key="8">
    <source>
        <dbReference type="EMBL" id="APZ93267.1"/>
    </source>
</evidence>
<dbReference type="PROSITE" id="PS50268">
    <property type="entry name" value="CADHERIN_2"/>
    <property type="match status" value="2"/>
</dbReference>
<proteinExistence type="predicted"/>
<dbReference type="InterPro" id="IPR039808">
    <property type="entry name" value="Cadherin"/>
</dbReference>
<dbReference type="InterPro" id="IPR002126">
    <property type="entry name" value="Cadherin-like_dom"/>
</dbReference>
<evidence type="ECO:0000256" key="2">
    <source>
        <dbReference type="ARBA" id="ARBA00022729"/>
    </source>
</evidence>
<dbReference type="GO" id="GO:0008013">
    <property type="term" value="F:beta-catenin binding"/>
    <property type="evidence" value="ECO:0007669"/>
    <property type="project" value="TreeGrafter"/>
</dbReference>
<dbReference type="SUPFAM" id="SSF51126">
    <property type="entry name" value="Pectin lyase-like"/>
    <property type="match status" value="1"/>
</dbReference>
<evidence type="ECO:0000256" key="5">
    <source>
        <dbReference type="ARBA" id="ARBA00023136"/>
    </source>
</evidence>
<evidence type="ECO:0000256" key="6">
    <source>
        <dbReference type="SAM" id="MobiDB-lite"/>
    </source>
</evidence>
<comment type="subcellular location">
    <subcellularLocation>
        <location evidence="1">Membrane</location>
    </subcellularLocation>
</comment>
<feature type="domain" description="Cadherin" evidence="7">
    <location>
        <begin position="750"/>
        <end position="842"/>
    </location>
</feature>
<name>A0A1P8WGV8_9PLAN</name>
<dbReference type="InterPro" id="IPR013783">
    <property type="entry name" value="Ig-like_fold"/>
</dbReference>
<dbReference type="EMBL" id="CP017641">
    <property type="protein sequence ID" value="APZ93267.1"/>
    <property type="molecule type" value="Genomic_DNA"/>
</dbReference>
<dbReference type="InterPro" id="IPR015919">
    <property type="entry name" value="Cadherin-like_sf"/>
</dbReference>
<evidence type="ECO:0000256" key="1">
    <source>
        <dbReference type="ARBA" id="ARBA00004370"/>
    </source>
</evidence>
<dbReference type="SMART" id="SM00112">
    <property type="entry name" value="CA"/>
    <property type="match status" value="2"/>
</dbReference>